<comment type="subcellular location">
    <subcellularLocation>
        <location evidence="1">Nucleus</location>
    </subcellularLocation>
</comment>
<evidence type="ECO:0000256" key="2">
    <source>
        <dbReference type="ARBA" id="ARBA00023015"/>
    </source>
</evidence>
<gene>
    <name evidence="8" type="ORF">TanjilG_09566</name>
</gene>
<evidence type="ECO:0000313" key="8">
    <source>
        <dbReference type="EMBL" id="OIV98073.1"/>
    </source>
</evidence>
<dbReference type="AlphaFoldDB" id="A0A1J7GUW4"/>
<dbReference type="Gramene" id="OIV98073">
    <property type="protein sequence ID" value="OIV98073"/>
    <property type="gene ID" value="TanjilG_09566"/>
</dbReference>
<dbReference type="InterPro" id="IPR036576">
    <property type="entry name" value="WRKY_dom_sf"/>
</dbReference>
<protein>
    <recommendedName>
        <fullName evidence="7">WRKY domain-containing protein</fullName>
    </recommendedName>
</protein>
<evidence type="ECO:0000256" key="4">
    <source>
        <dbReference type="ARBA" id="ARBA00023163"/>
    </source>
</evidence>
<dbReference type="SMART" id="SM00774">
    <property type="entry name" value="WRKY"/>
    <property type="match status" value="1"/>
</dbReference>
<dbReference type="InterPro" id="IPR044810">
    <property type="entry name" value="WRKY_plant"/>
</dbReference>
<organism evidence="8 9">
    <name type="scientific">Lupinus angustifolius</name>
    <name type="common">Narrow-leaved blue lupine</name>
    <dbReference type="NCBI Taxonomy" id="3871"/>
    <lineage>
        <taxon>Eukaryota</taxon>
        <taxon>Viridiplantae</taxon>
        <taxon>Streptophyta</taxon>
        <taxon>Embryophyta</taxon>
        <taxon>Tracheophyta</taxon>
        <taxon>Spermatophyta</taxon>
        <taxon>Magnoliopsida</taxon>
        <taxon>eudicotyledons</taxon>
        <taxon>Gunneridae</taxon>
        <taxon>Pentapetalae</taxon>
        <taxon>rosids</taxon>
        <taxon>fabids</taxon>
        <taxon>Fabales</taxon>
        <taxon>Fabaceae</taxon>
        <taxon>Papilionoideae</taxon>
        <taxon>50 kb inversion clade</taxon>
        <taxon>genistoids sensu lato</taxon>
        <taxon>core genistoids</taxon>
        <taxon>Genisteae</taxon>
        <taxon>Lupinus</taxon>
    </lineage>
</organism>
<keyword evidence="5" id="KW-0539">Nucleus</keyword>
<dbReference type="EMBL" id="CM007374">
    <property type="protein sequence ID" value="OIV98073.1"/>
    <property type="molecule type" value="Genomic_DNA"/>
</dbReference>
<dbReference type="SUPFAM" id="SSF118290">
    <property type="entry name" value="WRKY DNA-binding domain"/>
    <property type="match status" value="1"/>
</dbReference>
<evidence type="ECO:0000259" key="7">
    <source>
        <dbReference type="PROSITE" id="PS50811"/>
    </source>
</evidence>
<name>A0A1J7GUW4_LUPAN</name>
<accession>A0A1J7GUW4</accession>
<dbReference type="STRING" id="3871.A0A1J7GUW4"/>
<dbReference type="GO" id="GO:0003700">
    <property type="term" value="F:DNA-binding transcription factor activity"/>
    <property type="evidence" value="ECO:0007669"/>
    <property type="project" value="InterPro"/>
</dbReference>
<keyword evidence="2" id="KW-0805">Transcription regulation</keyword>
<dbReference type="Gene3D" id="2.20.25.80">
    <property type="entry name" value="WRKY domain"/>
    <property type="match status" value="1"/>
</dbReference>
<sequence length="289" mass="31843">MAKEKKLETMEEVISSINHACTLARNLLDLPYLANQAATLSLSIGEIIKTLSDTKERLMILSQHDHTSKPSFAHEIVHQPQMGATSMQEWLSSSYTLTMDALLQAPRSTIPDDVKTLTETNMMDKDAMEALPSRSRKSRKVDLEKRTTMVPAPQFGNTEIPPEDGFTWRKYGQKEILGYKYPRCYYRCTHQKLYGCPAKKQVQRLDDNPSIYEVAYRGNHTCHMSSTAPLSLPPQQGGGGLAPAAADAGGGPSTSRFGADYPVVDMADAMFNSGSSSGNSMESLFPPTD</sequence>
<dbReference type="PANTHER" id="PTHR32096">
    <property type="entry name" value="WRKY TRANSCRIPTION FACTOR 30-RELATED-RELATED"/>
    <property type="match status" value="1"/>
</dbReference>
<dbReference type="Proteomes" id="UP000188354">
    <property type="component" value="Chromosome LG14"/>
</dbReference>
<dbReference type="Pfam" id="PF03106">
    <property type="entry name" value="WRKY"/>
    <property type="match status" value="1"/>
</dbReference>
<keyword evidence="4" id="KW-0804">Transcription</keyword>
<proteinExistence type="predicted"/>
<feature type="domain" description="WRKY" evidence="7">
    <location>
        <begin position="163"/>
        <end position="225"/>
    </location>
</feature>
<evidence type="ECO:0000256" key="5">
    <source>
        <dbReference type="ARBA" id="ARBA00023242"/>
    </source>
</evidence>
<reference evidence="8 9" key="1">
    <citation type="journal article" date="2017" name="Plant Biotechnol. J.">
        <title>A comprehensive draft genome sequence for lupin (Lupinus angustifolius), an emerging health food: insights into plant-microbe interactions and legume evolution.</title>
        <authorList>
            <person name="Hane J.K."/>
            <person name="Ming Y."/>
            <person name="Kamphuis L.G."/>
            <person name="Nelson M.N."/>
            <person name="Garg G."/>
            <person name="Atkins C.A."/>
            <person name="Bayer P.E."/>
            <person name="Bravo A."/>
            <person name="Bringans S."/>
            <person name="Cannon S."/>
            <person name="Edwards D."/>
            <person name="Foley R."/>
            <person name="Gao L.L."/>
            <person name="Harrison M.J."/>
            <person name="Huang W."/>
            <person name="Hurgobin B."/>
            <person name="Li S."/>
            <person name="Liu C.W."/>
            <person name="McGrath A."/>
            <person name="Morahan G."/>
            <person name="Murray J."/>
            <person name="Weller J."/>
            <person name="Jian J."/>
            <person name="Singh K.B."/>
        </authorList>
    </citation>
    <scope>NUCLEOTIDE SEQUENCE [LARGE SCALE GENOMIC DNA]</scope>
    <source>
        <strain evidence="9">cv. Tanjil</strain>
        <tissue evidence="8">Whole plant</tissue>
    </source>
</reference>
<dbReference type="GO" id="GO:0000976">
    <property type="term" value="F:transcription cis-regulatory region binding"/>
    <property type="evidence" value="ECO:0007669"/>
    <property type="project" value="TreeGrafter"/>
</dbReference>
<dbReference type="PANTHER" id="PTHR32096:SF146">
    <property type="entry name" value="WRKY TRANSCRIPTION FACTOR 19-RELATED"/>
    <property type="match status" value="1"/>
</dbReference>
<dbReference type="PROSITE" id="PS50811">
    <property type="entry name" value="WRKY"/>
    <property type="match status" value="1"/>
</dbReference>
<keyword evidence="9" id="KW-1185">Reference proteome</keyword>
<evidence type="ECO:0000256" key="6">
    <source>
        <dbReference type="SAM" id="MobiDB-lite"/>
    </source>
</evidence>
<evidence type="ECO:0000313" key="9">
    <source>
        <dbReference type="Proteomes" id="UP000188354"/>
    </source>
</evidence>
<dbReference type="InterPro" id="IPR003657">
    <property type="entry name" value="WRKY_dom"/>
</dbReference>
<dbReference type="GO" id="GO:0005634">
    <property type="term" value="C:nucleus"/>
    <property type="evidence" value="ECO:0007669"/>
    <property type="project" value="UniProtKB-SubCell"/>
</dbReference>
<evidence type="ECO:0000256" key="3">
    <source>
        <dbReference type="ARBA" id="ARBA00023125"/>
    </source>
</evidence>
<evidence type="ECO:0000256" key="1">
    <source>
        <dbReference type="ARBA" id="ARBA00004123"/>
    </source>
</evidence>
<feature type="region of interest" description="Disordered" evidence="6">
    <location>
        <begin position="225"/>
        <end position="254"/>
    </location>
</feature>
<keyword evidence="3" id="KW-0238">DNA-binding</keyword>